<dbReference type="AlphaFoldDB" id="A0A369T6B6"/>
<evidence type="ECO:0000256" key="3">
    <source>
        <dbReference type="ARBA" id="ARBA00023136"/>
    </source>
</evidence>
<protein>
    <submittedName>
        <fullName evidence="6">CDP-alcohol phosphatidyltransferase family protein</fullName>
    </submittedName>
</protein>
<dbReference type="InterPro" id="IPR014472">
    <property type="entry name" value="CHOPT"/>
</dbReference>
<keyword evidence="3 5" id="KW-0472">Membrane</keyword>
<comment type="subcellular location">
    <subcellularLocation>
        <location evidence="1">Membrane</location>
    </subcellularLocation>
</comment>
<organism evidence="6 7">
    <name type="scientific">Ferruginivarius sediminum</name>
    <dbReference type="NCBI Taxonomy" id="2661937"/>
    <lineage>
        <taxon>Bacteria</taxon>
        <taxon>Pseudomonadati</taxon>
        <taxon>Pseudomonadota</taxon>
        <taxon>Alphaproteobacteria</taxon>
        <taxon>Rhodospirillales</taxon>
        <taxon>Rhodospirillaceae</taxon>
        <taxon>Ferruginivarius</taxon>
    </lineage>
</organism>
<keyword evidence="5" id="KW-0812">Transmembrane</keyword>
<dbReference type="PANTHER" id="PTHR10414:SF37">
    <property type="entry name" value="BB IN A BOXCAR, ISOFORM C"/>
    <property type="match status" value="1"/>
</dbReference>
<reference evidence="6 7" key="1">
    <citation type="submission" date="2018-07" db="EMBL/GenBank/DDBJ databases">
        <title>Venubactetium sediminum gen. nov., sp. nov., isolated from a marine solar saltern.</title>
        <authorList>
            <person name="Wang S."/>
        </authorList>
    </citation>
    <scope>NUCLEOTIDE SEQUENCE [LARGE SCALE GENOMIC DNA]</scope>
    <source>
        <strain evidence="6 7">WD2A32</strain>
    </source>
</reference>
<sequence length="386" mass="42039">MTPGGDVKPPAVYILPAPDAPRVWGLSPAERLRRALAKLPVDRVLSQGDPWPETGTVVLLRGDVVYDDSVLDGVIARPGIAMARTAASGEEPLGAHVDAASAPAAADWLGGKGEVPQGVSRVSPETVGQAFRGRLRKRETPYCLPVAGDVRMVERRMYMGAYKGVTDAITKYVWPVPAMWATRLCVRLGLRPNAVTSVGAVLMLLALWLFWRGDYGWGLLAAWIMTFLDTVDGKLARVTMTSSPLGNVFDHGIDLVHPPFWYLAWGIGLSQVGLGLPAGSLTPLMVVIFGGYILGRLCEGYFSRRFGLEVHIWRRFDSVFRLITARRNPNMVMLTLAWLLGRPDLGLIAVAAWTVLSDGVHLVQILQAEIAKARGVRIASWLRSAT</sequence>
<dbReference type="PANTHER" id="PTHR10414">
    <property type="entry name" value="ETHANOLAMINEPHOSPHOTRANSFERASE"/>
    <property type="match status" value="1"/>
</dbReference>
<evidence type="ECO:0000256" key="5">
    <source>
        <dbReference type="SAM" id="Phobius"/>
    </source>
</evidence>
<keyword evidence="7" id="KW-1185">Reference proteome</keyword>
<dbReference type="GO" id="GO:0016020">
    <property type="term" value="C:membrane"/>
    <property type="evidence" value="ECO:0007669"/>
    <property type="project" value="UniProtKB-SubCell"/>
</dbReference>
<dbReference type="InterPro" id="IPR048254">
    <property type="entry name" value="CDP_ALCOHOL_P_TRANSF_CS"/>
</dbReference>
<accession>A0A369T6B6</accession>
<dbReference type="GO" id="GO:0016780">
    <property type="term" value="F:phosphotransferase activity, for other substituted phosphate groups"/>
    <property type="evidence" value="ECO:0007669"/>
    <property type="project" value="InterPro"/>
</dbReference>
<dbReference type="EMBL" id="QPMH01000019">
    <property type="protein sequence ID" value="RDD60869.1"/>
    <property type="molecule type" value="Genomic_DNA"/>
</dbReference>
<feature type="transmembrane region" description="Helical" evidence="5">
    <location>
        <begin position="262"/>
        <end position="295"/>
    </location>
</feature>
<dbReference type="Gene3D" id="1.20.120.1760">
    <property type="match status" value="1"/>
</dbReference>
<keyword evidence="2 4" id="KW-0808">Transferase</keyword>
<gene>
    <name evidence="6" type="ORF">DRB17_15985</name>
</gene>
<evidence type="ECO:0000256" key="2">
    <source>
        <dbReference type="ARBA" id="ARBA00022679"/>
    </source>
</evidence>
<keyword evidence="5" id="KW-1133">Transmembrane helix</keyword>
<feature type="transmembrane region" description="Helical" evidence="5">
    <location>
        <begin position="331"/>
        <end position="356"/>
    </location>
</feature>
<proteinExistence type="inferred from homology"/>
<evidence type="ECO:0000313" key="7">
    <source>
        <dbReference type="Proteomes" id="UP000253941"/>
    </source>
</evidence>
<dbReference type="InterPro" id="IPR000462">
    <property type="entry name" value="CDP-OH_P_trans"/>
</dbReference>
<name>A0A369T6B6_9PROT</name>
<dbReference type="Proteomes" id="UP000253941">
    <property type="component" value="Unassembled WGS sequence"/>
</dbReference>
<comment type="caution">
    <text evidence="6">The sequence shown here is derived from an EMBL/GenBank/DDBJ whole genome shotgun (WGS) entry which is preliminary data.</text>
</comment>
<dbReference type="GO" id="GO:0008654">
    <property type="term" value="P:phospholipid biosynthetic process"/>
    <property type="evidence" value="ECO:0007669"/>
    <property type="project" value="InterPro"/>
</dbReference>
<evidence type="ECO:0000256" key="1">
    <source>
        <dbReference type="ARBA" id="ARBA00004370"/>
    </source>
</evidence>
<comment type="similarity">
    <text evidence="4">Belongs to the CDP-alcohol phosphatidyltransferase class-I family.</text>
</comment>
<evidence type="ECO:0000313" key="6">
    <source>
        <dbReference type="EMBL" id="RDD60869.1"/>
    </source>
</evidence>
<dbReference type="Pfam" id="PF01066">
    <property type="entry name" value="CDP-OH_P_transf"/>
    <property type="match status" value="1"/>
</dbReference>
<dbReference type="InterPro" id="IPR043130">
    <property type="entry name" value="CDP-OH_PTrfase_TM_dom"/>
</dbReference>
<dbReference type="PROSITE" id="PS00379">
    <property type="entry name" value="CDP_ALCOHOL_P_TRANSF"/>
    <property type="match status" value="1"/>
</dbReference>
<feature type="transmembrane region" description="Helical" evidence="5">
    <location>
        <begin position="193"/>
        <end position="211"/>
    </location>
</feature>
<evidence type="ECO:0000256" key="4">
    <source>
        <dbReference type="RuleBase" id="RU003750"/>
    </source>
</evidence>